<dbReference type="EMBL" id="BGPR01000791">
    <property type="protein sequence ID" value="GBM35702.1"/>
    <property type="molecule type" value="Genomic_DNA"/>
</dbReference>
<reference evidence="1 2" key="1">
    <citation type="journal article" date="2019" name="Sci. Rep.">
        <title>Orb-weaving spider Araneus ventricosus genome elucidates the spidroin gene catalogue.</title>
        <authorList>
            <person name="Kono N."/>
            <person name="Nakamura H."/>
            <person name="Ohtoshi R."/>
            <person name="Moran D.A.P."/>
            <person name="Shinohara A."/>
            <person name="Yoshida Y."/>
            <person name="Fujiwara M."/>
            <person name="Mori M."/>
            <person name="Tomita M."/>
            <person name="Arakawa K."/>
        </authorList>
    </citation>
    <scope>NUCLEOTIDE SEQUENCE [LARGE SCALE GENOMIC DNA]</scope>
</reference>
<accession>A0A4Y2F2C7</accession>
<sequence>MYLKAVPLFGKSLHHFIVLNKSRPPHAGGAALSRWSSPGLAPFLGGSGQCGYSCTIPAGGHLAQTDLRCTRPAYTVEAGFEPGTLRLRN</sequence>
<keyword evidence="2" id="KW-1185">Reference proteome</keyword>
<comment type="caution">
    <text evidence="1">The sequence shown here is derived from an EMBL/GenBank/DDBJ whole genome shotgun (WGS) entry which is preliminary data.</text>
</comment>
<evidence type="ECO:0000313" key="1">
    <source>
        <dbReference type="EMBL" id="GBM35702.1"/>
    </source>
</evidence>
<protein>
    <submittedName>
        <fullName evidence="1">Uncharacterized protein</fullName>
    </submittedName>
</protein>
<gene>
    <name evidence="1" type="ORF">AVEN_267458_1</name>
</gene>
<name>A0A4Y2F2C7_ARAVE</name>
<dbReference type="AlphaFoldDB" id="A0A4Y2F2C7"/>
<organism evidence="1 2">
    <name type="scientific">Araneus ventricosus</name>
    <name type="common">Orbweaver spider</name>
    <name type="synonym">Epeira ventricosa</name>
    <dbReference type="NCBI Taxonomy" id="182803"/>
    <lineage>
        <taxon>Eukaryota</taxon>
        <taxon>Metazoa</taxon>
        <taxon>Ecdysozoa</taxon>
        <taxon>Arthropoda</taxon>
        <taxon>Chelicerata</taxon>
        <taxon>Arachnida</taxon>
        <taxon>Araneae</taxon>
        <taxon>Araneomorphae</taxon>
        <taxon>Entelegynae</taxon>
        <taxon>Araneoidea</taxon>
        <taxon>Araneidae</taxon>
        <taxon>Araneus</taxon>
    </lineage>
</organism>
<dbReference type="Proteomes" id="UP000499080">
    <property type="component" value="Unassembled WGS sequence"/>
</dbReference>
<evidence type="ECO:0000313" key="2">
    <source>
        <dbReference type="Proteomes" id="UP000499080"/>
    </source>
</evidence>
<proteinExistence type="predicted"/>